<accession>A0A9D4PMD2</accession>
<name>A0A9D4PMD2_RHISA</name>
<keyword evidence="2" id="KW-1185">Reference proteome</keyword>
<dbReference type="AlphaFoldDB" id="A0A9D4PMD2"/>
<comment type="caution">
    <text evidence="1">The sequence shown here is derived from an EMBL/GenBank/DDBJ whole genome shotgun (WGS) entry which is preliminary data.</text>
</comment>
<reference evidence="1" key="1">
    <citation type="journal article" date="2020" name="Cell">
        <title>Large-Scale Comparative Analyses of Tick Genomes Elucidate Their Genetic Diversity and Vector Capacities.</title>
        <authorList>
            <consortium name="Tick Genome and Microbiome Consortium (TIGMIC)"/>
            <person name="Jia N."/>
            <person name="Wang J."/>
            <person name="Shi W."/>
            <person name="Du L."/>
            <person name="Sun Y."/>
            <person name="Zhan W."/>
            <person name="Jiang J.F."/>
            <person name="Wang Q."/>
            <person name="Zhang B."/>
            <person name="Ji P."/>
            <person name="Bell-Sakyi L."/>
            <person name="Cui X.M."/>
            <person name="Yuan T.T."/>
            <person name="Jiang B.G."/>
            <person name="Yang W.F."/>
            <person name="Lam T.T."/>
            <person name="Chang Q.C."/>
            <person name="Ding S.J."/>
            <person name="Wang X.J."/>
            <person name="Zhu J.G."/>
            <person name="Ruan X.D."/>
            <person name="Zhao L."/>
            <person name="Wei J.T."/>
            <person name="Ye R.Z."/>
            <person name="Que T.C."/>
            <person name="Du C.H."/>
            <person name="Zhou Y.H."/>
            <person name="Cheng J.X."/>
            <person name="Dai P.F."/>
            <person name="Guo W.B."/>
            <person name="Han X.H."/>
            <person name="Huang E.J."/>
            <person name="Li L.F."/>
            <person name="Wei W."/>
            <person name="Gao Y.C."/>
            <person name="Liu J.Z."/>
            <person name="Shao H.Z."/>
            <person name="Wang X."/>
            <person name="Wang C.C."/>
            <person name="Yang T.C."/>
            <person name="Huo Q.B."/>
            <person name="Li W."/>
            <person name="Chen H.Y."/>
            <person name="Chen S.E."/>
            <person name="Zhou L.G."/>
            <person name="Ni X.B."/>
            <person name="Tian J.H."/>
            <person name="Sheng Y."/>
            <person name="Liu T."/>
            <person name="Pan Y.S."/>
            <person name="Xia L.Y."/>
            <person name="Li J."/>
            <person name="Zhao F."/>
            <person name="Cao W.C."/>
        </authorList>
    </citation>
    <scope>NUCLEOTIDE SEQUENCE</scope>
    <source>
        <strain evidence="1">Rsan-2018</strain>
    </source>
</reference>
<dbReference type="EMBL" id="JABSTV010001253">
    <property type="protein sequence ID" value="KAH7944271.1"/>
    <property type="molecule type" value="Genomic_DNA"/>
</dbReference>
<evidence type="ECO:0000313" key="2">
    <source>
        <dbReference type="Proteomes" id="UP000821837"/>
    </source>
</evidence>
<organism evidence="1 2">
    <name type="scientific">Rhipicephalus sanguineus</name>
    <name type="common">Brown dog tick</name>
    <name type="synonym">Ixodes sanguineus</name>
    <dbReference type="NCBI Taxonomy" id="34632"/>
    <lineage>
        <taxon>Eukaryota</taxon>
        <taxon>Metazoa</taxon>
        <taxon>Ecdysozoa</taxon>
        <taxon>Arthropoda</taxon>
        <taxon>Chelicerata</taxon>
        <taxon>Arachnida</taxon>
        <taxon>Acari</taxon>
        <taxon>Parasitiformes</taxon>
        <taxon>Ixodida</taxon>
        <taxon>Ixodoidea</taxon>
        <taxon>Ixodidae</taxon>
        <taxon>Rhipicephalinae</taxon>
        <taxon>Rhipicephalus</taxon>
        <taxon>Rhipicephalus</taxon>
    </lineage>
</organism>
<gene>
    <name evidence="1" type="ORF">HPB52_017851</name>
</gene>
<evidence type="ECO:0000313" key="1">
    <source>
        <dbReference type="EMBL" id="KAH7944271.1"/>
    </source>
</evidence>
<protein>
    <submittedName>
        <fullName evidence="1">Uncharacterized protein</fullName>
    </submittedName>
</protein>
<proteinExistence type="predicted"/>
<dbReference type="Proteomes" id="UP000821837">
    <property type="component" value="Unassembled WGS sequence"/>
</dbReference>
<reference evidence="1" key="2">
    <citation type="submission" date="2021-09" db="EMBL/GenBank/DDBJ databases">
        <authorList>
            <person name="Jia N."/>
            <person name="Wang J."/>
            <person name="Shi W."/>
            <person name="Du L."/>
            <person name="Sun Y."/>
            <person name="Zhan W."/>
            <person name="Jiang J."/>
            <person name="Wang Q."/>
            <person name="Zhang B."/>
            <person name="Ji P."/>
            <person name="Sakyi L.B."/>
            <person name="Cui X."/>
            <person name="Yuan T."/>
            <person name="Jiang B."/>
            <person name="Yang W."/>
            <person name="Lam T.T.-Y."/>
            <person name="Chang Q."/>
            <person name="Ding S."/>
            <person name="Wang X."/>
            <person name="Zhu J."/>
            <person name="Ruan X."/>
            <person name="Zhao L."/>
            <person name="Wei J."/>
            <person name="Que T."/>
            <person name="Du C."/>
            <person name="Cheng J."/>
            <person name="Dai P."/>
            <person name="Han X."/>
            <person name="Huang E."/>
            <person name="Gao Y."/>
            <person name="Liu J."/>
            <person name="Shao H."/>
            <person name="Ye R."/>
            <person name="Li L."/>
            <person name="Wei W."/>
            <person name="Wang X."/>
            <person name="Wang C."/>
            <person name="Huo Q."/>
            <person name="Li W."/>
            <person name="Guo W."/>
            <person name="Chen H."/>
            <person name="Chen S."/>
            <person name="Zhou L."/>
            <person name="Zhou L."/>
            <person name="Ni X."/>
            <person name="Tian J."/>
            <person name="Zhou Y."/>
            <person name="Sheng Y."/>
            <person name="Liu T."/>
            <person name="Pan Y."/>
            <person name="Xia L."/>
            <person name="Li J."/>
            <person name="Zhao F."/>
            <person name="Cao W."/>
        </authorList>
    </citation>
    <scope>NUCLEOTIDE SEQUENCE</scope>
    <source>
        <strain evidence="1">Rsan-2018</strain>
        <tissue evidence="1">Larvae</tissue>
    </source>
</reference>
<sequence>MALSKMPYSGTRIDYKIPCTSSYGRRCGIFRDVSQWNEFLWQCGLGLREHSPGELSLMIVRDFMDDGNTRKVMHTTAKRRHHLLTRHHCVPSMEIRVWMFWRHDPLVCDALRKSLSLMKLK</sequence>